<feature type="transmembrane region" description="Helical" evidence="6">
    <location>
        <begin position="309"/>
        <end position="333"/>
    </location>
</feature>
<dbReference type="GO" id="GO:0015297">
    <property type="term" value="F:antiporter activity"/>
    <property type="evidence" value="ECO:0007669"/>
    <property type="project" value="InterPro"/>
</dbReference>
<evidence type="ECO:0000256" key="4">
    <source>
        <dbReference type="ARBA" id="ARBA00022989"/>
    </source>
</evidence>
<dbReference type="EMBL" id="NQXA01000001">
    <property type="protein sequence ID" value="PHQ30755.1"/>
    <property type="molecule type" value="Genomic_DNA"/>
</dbReference>
<accession>A0A2G1VVH4</accession>
<gene>
    <name evidence="7" type="ORF">CJ305_00565</name>
</gene>
<evidence type="ECO:0000256" key="3">
    <source>
        <dbReference type="ARBA" id="ARBA00022692"/>
    </source>
</evidence>
<proteinExistence type="predicted"/>
<dbReference type="Pfam" id="PF01554">
    <property type="entry name" value="MatE"/>
    <property type="match status" value="1"/>
</dbReference>
<dbReference type="AlphaFoldDB" id="A0A2G1VVH4"/>
<evidence type="ECO:0000256" key="6">
    <source>
        <dbReference type="SAM" id="Phobius"/>
    </source>
</evidence>
<organism evidence="7 8">
    <name type="scientific">Leeuwenhoekiella nanhaiensis</name>
    <dbReference type="NCBI Taxonomy" id="1655491"/>
    <lineage>
        <taxon>Bacteria</taxon>
        <taxon>Pseudomonadati</taxon>
        <taxon>Bacteroidota</taxon>
        <taxon>Flavobacteriia</taxon>
        <taxon>Flavobacteriales</taxon>
        <taxon>Flavobacteriaceae</taxon>
        <taxon>Leeuwenhoekiella</taxon>
    </lineage>
</organism>
<dbReference type="PANTHER" id="PTHR30250">
    <property type="entry name" value="PST FAMILY PREDICTED COLANIC ACID TRANSPORTER"/>
    <property type="match status" value="1"/>
</dbReference>
<keyword evidence="4 6" id="KW-1133">Transmembrane helix</keyword>
<keyword evidence="5 6" id="KW-0472">Membrane</keyword>
<dbReference type="GO" id="GO:0005886">
    <property type="term" value="C:plasma membrane"/>
    <property type="evidence" value="ECO:0007669"/>
    <property type="project" value="UniProtKB-SubCell"/>
</dbReference>
<dbReference type="PANTHER" id="PTHR30250:SF11">
    <property type="entry name" value="O-ANTIGEN TRANSPORTER-RELATED"/>
    <property type="match status" value="1"/>
</dbReference>
<keyword evidence="8" id="KW-1185">Reference proteome</keyword>
<feature type="transmembrane region" description="Helical" evidence="6">
    <location>
        <begin position="21"/>
        <end position="42"/>
    </location>
</feature>
<feature type="transmembrane region" description="Helical" evidence="6">
    <location>
        <begin position="186"/>
        <end position="208"/>
    </location>
</feature>
<keyword evidence="2" id="KW-1003">Cell membrane</keyword>
<feature type="transmembrane region" description="Helical" evidence="6">
    <location>
        <begin position="229"/>
        <end position="249"/>
    </location>
</feature>
<sequence>MIKPRQFFSFLKQNVQDLTALVLRGVGVGVLLGITLFITNFFDPEYVGQYELVRSLLLIGGGFVVLGFDQAILHQAGVLKASNNLGGLRLIYRKMVIMIFLSSLLILALVFSLPKTIFTDYFEDVQAQQLVLFTSAGFFFYAVSALNTELFRAYGQTNRSELFRGLFKYVPFLIGVILLSRYGSGSFIYLVFLGSFVLLALVSSILVWKRREQSRLAEVPGSFTILKQSFPMAVSSLGFFLLLSIDVIILKKYVDYAQVAYYATAVKLVLIVSTVLNTINALFATNLAHLYQMRDRNALKALLKRASRLILVLALPPLLILLIFPEFILSFFGESYTQAQNALRVLALGYLVSSISGMAAIYLNMTGRARQFQYILLIAVLINLVLNLILIPSYGIEGAAIASGIAITFWNICVGVYVYRTDKLQVFLS</sequence>
<comment type="caution">
    <text evidence="7">The sequence shown here is derived from an EMBL/GenBank/DDBJ whole genome shotgun (WGS) entry which is preliminary data.</text>
</comment>
<dbReference type="Proteomes" id="UP000229433">
    <property type="component" value="Unassembled WGS sequence"/>
</dbReference>
<feature type="transmembrane region" description="Helical" evidence="6">
    <location>
        <begin position="400"/>
        <end position="419"/>
    </location>
</feature>
<feature type="transmembrane region" description="Helical" evidence="6">
    <location>
        <begin position="130"/>
        <end position="150"/>
    </location>
</feature>
<dbReference type="RefSeq" id="WP_099644296.1">
    <property type="nucleotide sequence ID" value="NZ_KZ319287.1"/>
</dbReference>
<comment type="subcellular location">
    <subcellularLocation>
        <location evidence="1">Cell membrane</location>
        <topology evidence="1">Multi-pass membrane protein</topology>
    </subcellularLocation>
</comment>
<evidence type="ECO:0000256" key="2">
    <source>
        <dbReference type="ARBA" id="ARBA00022475"/>
    </source>
</evidence>
<dbReference type="OrthoDB" id="824226at2"/>
<keyword evidence="3 6" id="KW-0812">Transmembrane</keyword>
<evidence type="ECO:0000256" key="5">
    <source>
        <dbReference type="ARBA" id="ARBA00023136"/>
    </source>
</evidence>
<feature type="transmembrane region" description="Helical" evidence="6">
    <location>
        <begin position="345"/>
        <end position="363"/>
    </location>
</feature>
<dbReference type="InterPro" id="IPR050833">
    <property type="entry name" value="Poly_Biosynth_Transport"/>
</dbReference>
<feature type="transmembrane region" description="Helical" evidence="6">
    <location>
        <begin position="375"/>
        <end position="394"/>
    </location>
</feature>
<feature type="transmembrane region" description="Helical" evidence="6">
    <location>
        <begin position="54"/>
        <end position="74"/>
    </location>
</feature>
<dbReference type="InterPro" id="IPR002528">
    <property type="entry name" value="MATE_fam"/>
</dbReference>
<protein>
    <submittedName>
        <fullName evidence="7">Uncharacterized protein</fullName>
    </submittedName>
</protein>
<dbReference type="GO" id="GO:0042910">
    <property type="term" value="F:xenobiotic transmembrane transporter activity"/>
    <property type="evidence" value="ECO:0007669"/>
    <property type="project" value="InterPro"/>
</dbReference>
<evidence type="ECO:0000313" key="8">
    <source>
        <dbReference type="Proteomes" id="UP000229433"/>
    </source>
</evidence>
<feature type="transmembrane region" description="Helical" evidence="6">
    <location>
        <begin position="95"/>
        <end position="118"/>
    </location>
</feature>
<reference evidence="7 8" key="1">
    <citation type="submission" date="2017-08" db="EMBL/GenBank/DDBJ databases">
        <title>The whole genome shortgun sequences of strain Leeuwenhoekiella nanhaiensis G18 from the South China Sea.</title>
        <authorList>
            <person name="Liu Q."/>
        </authorList>
    </citation>
    <scope>NUCLEOTIDE SEQUENCE [LARGE SCALE GENOMIC DNA]</scope>
    <source>
        <strain evidence="7 8">G18</strain>
    </source>
</reference>
<evidence type="ECO:0000256" key="1">
    <source>
        <dbReference type="ARBA" id="ARBA00004651"/>
    </source>
</evidence>
<feature type="transmembrane region" description="Helical" evidence="6">
    <location>
        <begin position="162"/>
        <end position="180"/>
    </location>
</feature>
<name>A0A2G1VVH4_9FLAO</name>
<evidence type="ECO:0000313" key="7">
    <source>
        <dbReference type="EMBL" id="PHQ30755.1"/>
    </source>
</evidence>
<feature type="transmembrane region" description="Helical" evidence="6">
    <location>
        <begin position="261"/>
        <end position="288"/>
    </location>
</feature>